<proteinExistence type="predicted"/>
<organism evidence="2 3">
    <name type="scientific">Aphanizomenon flos-aquae WA102</name>
    <dbReference type="NCBI Taxonomy" id="1710896"/>
    <lineage>
        <taxon>Bacteria</taxon>
        <taxon>Bacillati</taxon>
        <taxon>Cyanobacteriota</taxon>
        <taxon>Cyanophyceae</taxon>
        <taxon>Nostocales</taxon>
        <taxon>Aphanizomenonaceae</taxon>
        <taxon>Aphanizomenon</taxon>
    </lineage>
</organism>
<sequence>MGEVQTATNQVRSPSLSVATVTHKRAGTRAGTLSYPSSGHRFVKRQLAVSGAFNCDGGDWGGDYHIYKGGFWVFSIESGRGQGDRSAKP</sequence>
<feature type="region of interest" description="Disordered" evidence="1">
    <location>
        <begin position="1"/>
        <end position="23"/>
    </location>
</feature>
<evidence type="ECO:0000313" key="3">
    <source>
        <dbReference type="Proteomes" id="UP000092093"/>
    </source>
</evidence>
<evidence type="ECO:0000313" key="2">
    <source>
        <dbReference type="EMBL" id="OBQ39601.1"/>
    </source>
</evidence>
<feature type="compositionally biased region" description="Polar residues" evidence="1">
    <location>
        <begin position="1"/>
        <end position="20"/>
    </location>
</feature>
<accession>A0A1B7WR47</accession>
<name>A0A1B7WR47_APHFL</name>
<dbReference type="Proteomes" id="UP000092093">
    <property type="component" value="Unassembled WGS sequence"/>
</dbReference>
<comment type="caution">
    <text evidence="2">The sequence shown here is derived from an EMBL/GenBank/DDBJ whole genome shotgun (WGS) entry which is preliminary data.</text>
</comment>
<dbReference type="EMBL" id="LJOW01000193">
    <property type="protein sequence ID" value="OBQ39601.1"/>
    <property type="molecule type" value="Genomic_DNA"/>
</dbReference>
<reference evidence="2 3" key="1">
    <citation type="submission" date="2015-09" db="EMBL/GenBank/DDBJ databases">
        <title>Aphanizomenon flos-aquae WA102.</title>
        <authorList>
            <person name="Driscoll C."/>
        </authorList>
    </citation>
    <scope>NUCLEOTIDE SEQUENCE [LARGE SCALE GENOMIC DNA]</scope>
    <source>
        <strain evidence="2">WA102</strain>
    </source>
</reference>
<evidence type="ECO:0000256" key="1">
    <source>
        <dbReference type="SAM" id="MobiDB-lite"/>
    </source>
</evidence>
<protein>
    <submittedName>
        <fullName evidence="2">Uncharacterized protein</fullName>
    </submittedName>
</protein>
<dbReference type="AlphaFoldDB" id="A0A1B7WR47"/>
<gene>
    <name evidence="2" type="ORF">AN484_23180</name>
</gene>